<dbReference type="RefSeq" id="WP_112275478.1">
    <property type="nucleotide sequence ID" value="NZ_SWMS01000014.1"/>
</dbReference>
<organism evidence="1 2">
    <name type="scientific">Prauserella endophytica</name>
    <dbReference type="NCBI Taxonomy" id="1592324"/>
    <lineage>
        <taxon>Bacteria</taxon>
        <taxon>Bacillati</taxon>
        <taxon>Actinomycetota</taxon>
        <taxon>Actinomycetes</taxon>
        <taxon>Pseudonocardiales</taxon>
        <taxon>Pseudonocardiaceae</taxon>
        <taxon>Prauserella</taxon>
        <taxon>Prauserella coralliicola group</taxon>
    </lineage>
</organism>
<gene>
    <name evidence="1" type="ORF">FCN18_23825</name>
</gene>
<dbReference type="EMBL" id="SWMS01000014">
    <property type="protein sequence ID" value="TKG66943.1"/>
    <property type="molecule type" value="Genomic_DNA"/>
</dbReference>
<name>A0ABY2S004_9PSEU</name>
<dbReference type="Proteomes" id="UP000309992">
    <property type="component" value="Unassembled WGS sequence"/>
</dbReference>
<comment type="caution">
    <text evidence="1">The sequence shown here is derived from an EMBL/GenBank/DDBJ whole genome shotgun (WGS) entry which is preliminary data.</text>
</comment>
<keyword evidence="2" id="KW-1185">Reference proteome</keyword>
<proteinExistence type="predicted"/>
<accession>A0ABY2S004</accession>
<evidence type="ECO:0000313" key="1">
    <source>
        <dbReference type="EMBL" id="TKG66943.1"/>
    </source>
</evidence>
<protein>
    <submittedName>
        <fullName evidence="1">Uncharacterized protein</fullName>
    </submittedName>
</protein>
<reference evidence="1 2" key="1">
    <citation type="journal article" date="2015" name="Antonie Van Leeuwenhoek">
        <title>Prauserella endophytica sp. nov., an endophytic actinobacterium isolated from Tamarix taklamakanensis.</title>
        <authorList>
            <person name="Liu J.M."/>
            <person name="Habden X."/>
            <person name="Guo L."/>
            <person name="Tuo L."/>
            <person name="Jiang Z.K."/>
            <person name="Liu S.W."/>
            <person name="Liu X.F."/>
            <person name="Chen L."/>
            <person name="Li R.F."/>
            <person name="Zhang Y.Q."/>
            <person name="Sun C.H."/>
        </authorList>
    </citation>
    <scope>NUCLEOTIDE SEQUENCE [LARGE SCALE GENOMIC DNA]</scope>
    <source>
        <strain evidence="1 2">CGMCC 4.7182</strain>
    </source>
</reference>
<sequence>MTTENDITWLAAILDHARANDLASTIGSVGVRGSGGPSVYVDSIFTRDGGRDAFTRWARSLGATQITEDDGYYRARGPLKDGTCALVSLPVSPNPAARADRVLTLDEFAEATA</sequence>
<evidence type="ECO:0000313" key="2">
    <source>
        <dbReference type="Proteomes" id="UP000309992"/>
    </source>
</evidence>